<accession>A0A834XPY8</accession>
<organism evidence="10 11">
    <name type="scientific">Aphidius gifuensis</name>
    <name type="common">Parasitoid wasp</name>
    <dbReference type="NCBI Taxonomy" id="684658"/>
    <lineage>
        <taxon>Eukaryota</taxon>
        <taxon>Metazoa</taxon>
        <taxon>Ecdysozoa</taxon>
        <taxon>Arthropoda</taxon>
        <taxon>Hexapoda</taxon>
        <taxon>Insecta</taxon>
        <taxon>Pterygota</taxon>
        <taxon>Neoptera</taxon>
        <taxon>Endopterygota</taxon>
        <taxon>Hymenoptera</taxon>
        <taxon>Apocrita</taxon>
        <taxon>Ichneumonoidea</taxon>
        <taxon>Braconidae</taxon>
        <taxon>Aphidiinae</taxon>
        <taxon>Aphidius</taxon>
    </lineage>
</organism>
<keyword evidence="6 9" id="KW-0812">Transmembrane</keyword>
<comment type="caution">
    <text evidence="10">The sequence shown here is derived from an EMBL/GenBank/DDBJ whole genome shotgun (WGS) entry which is preliminary data.</text>
</comment>
<reference evidence="10 11" key="1">
    <citation type="submission" date="2020-08" db="EMBL/GenBank/DDBJ databases">
        <title>Aphidius gifuensis genome sequencing and assembly.</title>
        <authorList>
            <person name="Du Z."/>
        </authorList>
    </citation>
    <scope>NUCLEOTIDE SEQUENCE [LARGE SCALE GENOMIC DNA]</scope>
    <source>
        <strain evidence="10">YNYX2018</strain>
        <tissue evidence="10">Adults</tissue>
    </source>
</reference>
<evidence type="ECO:0000256" key="5">
    <source>
        <dbReference type="ARBA" id="ARBA00022475"/>
    </source>
</evidence>
<comment type="similarity">
    <text evidence="3 9">Belongs to the riboflavin transporter family.</text>
</comment>
<feature type="transmembrane region" description="Helical" evidence="9">
    <location>
        <begin position="146"/>
        <end position="168"/>
    </location>
</feature>
<dbReference type="GO" id="GO:0005886">
    <property type="term" value="C:plasma membrane"/>
    <property type="evidence" value="ECO:0007669"/>
    <property type="project" value="UniProtKB-SubCell"/>
</dbReference>
<dbReference type="GO" id="GO:0032217">
    <property type="term" value="F:riboflavin transmembrane transporter activity"/>
    <property type="evidence" value="ECO:0007669"/>
    <property type="project" value="UniProtKB-UniRule"/>
</dbReference>
<dbReference type="PANTHER" id="PTHR12929:SF10">
    <property type="entry name" value="RIBOFLAVIN TRANSPORTER"/>
    <property type="match status" value="1"/>
</dbReference>
<keyword evidence="8 9" id="KW-0472">Membrane</keyword>
<comment type="subcellular location">
    <subcellularLocation>
        <location evidence="2 9">Cell membrane</location>
        <topology evidence="2 9">Multi-pass membrane protein</topology>
    </subcellularLocation>
</comment>
<comment type="function">
    <text evidence="9">Plasma membrane transporter mediating the uptake by cells of the water soluble vitamin B2/riboflavin that plays a key role in biochemical oxidation-reduction reactions of the carbohydrate, lipid, and amino acid metabolism.</text>
</comment>
<feature type="transmembrane region" description="Helical" evidence="9">
    <location>
        <begin position="265"/>
        <end position="286"/>
    </location>
</feature>
<feature type="transmembrane region" description="Helical" evidence="9">
    <location>
        <begin position="51"/>
        <end position="71"/>
    </location>
</feature>
<gene>
    <name evidence="10" type="ORF">HCN44_002850</name>
</gene>
<feature type="transmembrane region" description="Helical" evidence="9">
    <location>
        <begin position="83"/>
        <end position="101"/>
    </location>
</feature>
<evidence type="ECO:0000256" key="4">
    <source>
        <dbReference type="ARBA" id="ARBA00022448"/>
    </source>
</evidence>
<evidence type="ECO:0000256" key="2">
    <source>
        <dbReference type="ARBA" id="ARBA00004651"/>
    </source>
</evidence>
<feature type="transmembrane region" description="Helical" evidence="9">
    <location>
        <begin position="203"/>
        <end position="222"/>
    </location>
</feature>
<keyword evidence="4 9" id="KW-0813">Transport</keyword>
<feature type="transmembrane region" description="Helical" evidence="9">
    <location>
        <begin position="121"/>
        <end position="139"/>
    </location>
</feature>
<dbReference type="Pfam" id="PF06237">
    <property type="entry name" value="SLC52_ribofla_tr"/>
    <property type="match status" value="1"/>
</dbReference>
<feature type="transmembrane region" description="Helical" evidence="9">
    <location>
        <begin position="298"/>
        <end position="319"/>
    </location>
</feature>
<keyword evidence="11" id="KW-1185">Reference proteome</keyword>
<proteinExistence type="inferred from homology"/>
<evidence type="ECO:0000313" key="11">
    <source>
        <dbReference type="Proteomes" id="UP000639338"/>
    </source>
</evidence>
<dbReference type="OrthoDB" id="9995836at2759"/>
<dbReference type="PANTHER" id="PTHR12929">
    <property type="entry name" value="SOLUTE CARRIER FAMILY 52"/>
    <property type="match status" value="1"/>
</dbReference>
<feature type="transmembrane region" description="Helical" evidence="9">
    <location>
        <begin position="360"/>
        <end position="379"/>
    </location>
</feature>
<sequence length="435" mass="48215">MSQTMSQSLKNRKITVDILATLFGLGAWIGINGIYSQLPQLVFTAPEQWNLASHIVIVVQFANLGPILYTLYTKYSPWTRDHYIIYFLLASATIGTYYLSFNYKNISTIFNSQHSTSLMTIVFICAFVGCTSSVLFIPYMRNFREIYIVSCLVGEGLSGLLPNTIALLQGAGGDPWCNNSTKLNDTELKYEVLRTQPRFTTDTFLIINSILLLMSLMSFIGLNKLKIAKGERAKSQDTTDTRPTDTTPPLSYITNSKWNLSKKSYISLMFMTGIVCFLGHSTLPSIQTYACLPYGNVAYHLSVTLASMAVPLSMGMGFIQKESKSPKILAILTGLLVIVSIIIIYVATKSPNPPFQHTTFGTIFIVTLWFIVNGLIGYIKMNITTTFRSHPGKGLYHVGVATQVGSVIGAISTLTAMSRPGLFNEYSPCDMFIKH</sequence>
<name>A0A834XPY8_APHGI</name>
<evidence type="ECO:0000256" key="1">
    <source>
        <dbReference type="ARBA" id="ARBA00000215"/>
    </source>
</evidence>
<feature type="transmembrane region" description="Helical" evidence="9">
    <location>
        <begin position="328"/>
        <end position="348"/>
    </location>
</feature>
<dbReference type="AlphaFoldDB" id="A0A834XPY8"/>
<evidence type="ECO:0000313" key="10">
    <source>
        <dbReference type="EMBL" id="KAF7991288.1"/>
    </source>
</evidence>
<evidence type="ECO:0000256" key="8">
    <source>
        <dbReference type="ARBA" id="ARBA00023136"/>
    </source>
</evidence>
<evidence type="ECO:0000256" key="6">
    <source>
        <dbReference type="ARBA" id="ARBA00022692"/>
    </source>
</evidence>
<keyword evidence="7 9" id="KW-1133">Transmembrane helix</keyword>
<evidence type="ECO:0000256" key="3">
    <source>
        <dbReference type="ARBA" id="ARBA00006366"/>
    </source>
</evidence>
<dbReference type="InterPro" id="IPR009357">
    <property type="entry name" value="Riboflavin_transptr"/>
</dbReference>
<dbReference type="EMBL" id="JACMRX010000004">
    <property type="protein sequence ID" value="KAF7991288.1"/>
    <property type="molecule type" value="Genomic_DNA"/>
</dbReference>
<comment type="catalytic activity">
    <reaction evidence="1 9">
        <text>riboflavin(in) = riboflavin(out)</text>
        <dbReference type="Rhea" id="RHEA:35015"/>
        <dbReference type="ChEBI" id="CHEBI:57986"/>
    </reaction>
</comment>
<protein>
    <recommendedName>
        <fullName evidence="9">Riboflavin transporter</fullName>
    </recommendedName>
</protein>
<evidence type="ECO:0000256" key="7">
    <source>
        <dbReference type="ARBA" id="ARBA00022989"/>
    </source>
</evidence>
<keyword evidence="5 9" id="KW-1003">Cell membrane</keyword>
<dbReference type="Proteomes" id="UP000639338">
    <property type="component" value="Unassembled WGS sequence"/>
</dbReference>
<evidence type="ECO:0000256" key="9">
    <source>
        <dbReference type="RuleBase" id="RU368035"/>
    </source>
</evidence>
<feature type="transmembrane region" description="Helical" evidence="9">
    <location>
        <begin position="14"/>
        <end position="31"/>
    </location>
</feature>